<dbReference type="SUPFAM" id="SSF54001">
    <property type="entry name" value="Cysteine proteinases"/>
    <property type="match status" value="1"/>
</dbReference>
<accession>A0A8J6LBR8</accession>
<sequence length="351" mass="39085">MTIVSSHLVASLNISQFDVFAQEINNMHGSWTARPLSEETILEILKSLSGHFDITEEEELSTLNHRSAHFQDIPEFFDARENWPQCRDIIGTITRQGSCGSCWAHTSARVISDRICIESKGATKVNVSVEDLLTCCNKCAFQGNGCIGGKIGKVYEYWMTDGVVTGSPDSENAGCKPLTSVFTKVAPACQEECTNSQYEKDYDEDKHYGQLHYQVKQKDVRQIQIEIMRHGPVNARMDVMEDLPLYVEGVYRYSRGKLVNPHGVRILGWGVENGTSYWLVANSWGTEFGLNGFLKIVKGENHLKIESAIQAGRVNGKLSAREFLITATGGVEGVSSLLLLYFVVLMVVVFT</sequence>
<reference evidence="8" key="2">
    <citation type="submission" date="2021-08" db="EMBL/GenBank/DDBJ databases">
        <authorList>
            <person name="Eriksson T."/>
        </authorList>
    </citation>
    <scope>NUCLEOTIDE SEQUENCE</scope>
    <source>
        <strain evidence="8">Stoneville</strain>
        <tissue evidence="8">Whole head</tissue>
    </source>
</reference>
<feature type="transmembrane region" description="Helical" evidence="6">
    <location>
        <begin position="323"/>
        <end position="350"/>
    </location>
</feature>
<keyword evidence="6" id="KW-0472">Membrane</keyword>
<dbReference type="InterPro" id="IPR025661">
    <property type="entry name" value="Pept_asp_AS"/>
</dbReference>
<evidence type="ECO:0000313" key="8">
    <source>
        <dbReference type="EMBL" id="KAH0816129.1"/>
    </source>
</evidence>
<gene>
    <name evidence="8" type="ORF">GEV33_006662</name>
</gene>
<dbReference type="PROSITE" id="PS00139">
    <property type="entry name" value="THIOL_PROTEASE_CYS"/>
    <property type="match status" value="1"/>
</dbReference>
<dbReference type="SMART" id="SM00645">
    <property type="entry name" value="Pept_C1"/>
    <property type="match status" value="1"/>
</dbReference>
<keyword evidence="3" id="KW-0378">Hydrolase</keyword>
<dbReference type="Gene3D" id="3.90.70.10">
    <property type="entry name" value="Cysteine proteinases"/>
    <property type="match status" value="1"/>
</dbReference>
<comment type="similarity">
    <text evidence="1">Belongs to the peptidase C1 family.</text>
</comment>
<dbReference type="PROSITE" id="PS00639">
    <property type="entry name" value="THIOL_PROTEASE_HIS"/>
    <property type="match status" value="1"/>
</dbReference>
<dbReference type="InterPro" id="IPR013128">
    <property type="entry name" value="Peptidase_C1A"/>
</dbReference>
<dbReference type="AlphaFoldDB" id="A0A8J6LBR8"/>
<evidence type="ECO:0000256" key="1">
    <source>
        <dbReference type="ARBA" id="ARBA00008455"/>
    </source>
</evidence>
<keyword evidence="5" id="KW-1015">Disulfide bond</keyword>
<comment type="caution">
    <text evidence="8">The sequence shown here is derived from an EMBL/GenBank/DDBJ whole genome shotgun (WGS) entry which is preliminary data.</text>
</comment>
<dbReference type="EMBL" id="JABDTM020022019">
    <property type="protein sequence ID" value="KAH0816129.1"/>
    <property type="molecule type" value="Genomic_DNA"/>
</dbReference>
<dbReference type="CDD" id="cd02620">
    <property type="entry name" value="Peptidase_C1A_CathepsinB"/>
    <property type="match status" value="1"/>
</dbReference>
<keyword evidence="4" id="KW-0788">Thiol protease</keyword>
<organism evidence="8 9">
    <name type="scientific">Tenebrio molitor</name>
    <name type="common">Yellow mealworm beetle</name>
    <dbReference type="NCBI Taxonomy" id="7067"/>
    <lineage>
        <taxon>Eukaryota</taxon>
        <taxon>Metazoa</taxon>
        <taxon>Ecdysozoa</taxon>
        <taxon>Arthropoda</taxon>
        <taxon>Hexapoda</taxon>
        <taxon>Insecta</taxon>
        <taxon>Pterygota</taxon>
        <taxon>Neoptera</taxon>
        <taxon>Endopterygota</taxon>
        <taxon>Coleoptera</taxon>
        <taxon>Polyphaga</taxon>
        <taxon>Cucujiformia</taxon>
        <taxon>Tenebrionidae</taxon>
        <taxon>Tenebrio</taxon>
    </lineage>
</organism>
<proteinExistence type="inferred from homology"/>
<dbReference type="Proteomes" id="UP000719412">
    <property type="component" value="Unassembled WGS sequence"/>
</dbReference>
<evidence type="ECO:0000256" key="5">
    <source>
        <dbReference type="ARBA" id="ARBA00023157"/>
    </source>
</evidence>
<reference evidence="8" key="1">
    <citation type="journal article" date="2020" name="J Insects Food Feed">
        <title>The yellow mealworm (Tenebrio molitor) genome: a resource for the emerging insects as food and feed industry.</title>
        <authorList>
            <person name="Eriksson T."/>
            <person name="Andere A."/>
            <person name="Kelstrup H."/>
            <person name="Emery V."/>
            <person name="Picard C."/>
        </authorList>
    </citation>
    <scope>NUCLEOTIDE SEQUENCE</scope>
    <source>
        <strain evidence="8">Stoneville</strain>
        <tissue evidence="8">Whole head</tissue>
    </source>
</reference>
<evidence type="ECO:0000256" key="4">
    <source>
        <dbReference type="ARBA" id="ARBA00022807"/>
    </source>
</evidence>
<evidence type="ECO:0000256" key="3">
    <source>
        <dbReference type="ARBA" id="ARBA00022801"/>
    </source>
</evidence>
<evidence type="ECO:0000256" key="2">
    <source>
        <dbReference type="ARBA" id="ARBA00022670"/>
    </source>
</evidence>
<evidence type="ECO:0000259" key="7">
    <source>
        <dbReference type="SMART" id="SM00645"/>
    </source>
</evidence>
<dbReference type="Pfam" id="PF00112">
    <property type="entry name" value="Peptidase_C1"/>
    <property type="match status" value="1"/>
</dbReference>
<evidence type="ECO:0000256" key="6">
    <source>
        <dbReference type="SAM" id="Phobius"/>
    </source>
</evidence>
<dbReference type="InterPro" id="IPR000169">
    <property type="entry name" value="Pept_cys_AS"/>
</dbReference>
<dbReference type="PROSITE" id="PS00640">
    <property type="entry name" value="THIOL_PROTEASE_ASN"/>
    <property type="match status" value="1"/>
</dbReference>
<dbReference type="PANTHER" id="PTHR12411">
    <property type="entry name" value="CYSTEINE PROTEASE FAMILY C1-RELATED"/>
    <property type="match status" value="1"/>
</dbReference>
<dbReference type="GO" id="GO:0008234">
    <property type="term" value="F:cysteine-type peptidase activity"/>
    <property type="evidence" value="ECO:0007669"/>
    <property type="project" value="UniProtKB-KW"/>
</dbReference>
<keyword evidence="6" id="KW-1133">Transmembrane helix</keyword>
<evidence type="ECO:0000313" key="9">
    <source>
        <dbReference type="Proteomes" id="UP000719412"/>
    </source>
</evidence>
<protein>
    <recommendedName>
        <fullName evidence="7">Peptidase C1A papain C-terminal domain-containing protein</fullName>
    </recommendedName>
</protein>
<name>A0A8J6LBR8_TENMO</name>
<keyword evidence="2" id="KW-0645">Protease</keyword>
<feature type="domain" description="Peptidase C1A papain C-terminal" evidence="7">
    <location>
        <begin position="73"/>
        <end position="313"/>
    </location>
</feature>
<dbReference type="GO" id="GO:0006508">
    <property type="term" value="P:proteolysis"/>
    <property type="evidence" value="ECO:0007669"/>
    <property type="project" value="UniProtKB-KW"/>
</dbReference>
<dbReference type="InterPro" id="IPR025660">
    <property type="entry name" value="Pept_his_AS"/>
</dbReference>
<keyword evidence="6" id="KW-0812">Transmembrane</keyword>
<keyword evidence="9" id="KW-1185">Reference proteome</keyword>
<dbReference type="InterPro" id="IPR038765">
    <property type="entry name" value="Papain-like_cys_pep_sf"/>
</dbReference>
<dbReference type="InterPro" id="IPR000668">
    <property type="entry name" value="Peptidase_C1A_C"/>
</dbReference>
<dbReference type="PRINTS" id="PR00705">
    <property type="entry name" value="PAPAIN"/>
</dbReference>